<feature type="compositionally biased region" description="Basic and acidic residues" evidence="1">
    <location>
        <begin position="178"/>
        <end position="191"/>
    </location>
</feature>
<gene>
    <name evidence="2" type="ORF">K2173_015977</name>
</gene>
<evidence type="ECO:0000313" key="3">
    <source>
        <dbReference type="Proteomes" id="UP001159364"/>
    </source>
</evidence>
<comment type="caution">
    <text evidence="2">The sequence shown here is derived from an EMBL/GenBank/DDBJ whole genome shotgun (WGS) entry which is preliminary data.</text>
</comment>
<feature type="region of interest" description="Disordered" evidence="1">
    <location>
        <begin position="38"/>
        <end position="63"/>
    </location>
</feature>
<feature type="compositionally biased region" description="Polar residues" evidence="1">
    <location>
        <begin position="130"/>
        <end position="158"/>
    </location>
</feature>
<dbReference type="Proteomes" id="UP001159364">
    <property type="component" value="Linkage Group LG11"/>
</dbReference>
<sequence length="284" mass="29979">MLPLSSAVILVIVRGPSNFILALATSFPIRGLHSLPHGPPAYDGHLAKRGRTRKRDEAASHLPPLSYNAALQGAPITAPSPGGSVWLEDDDIEVVKGDVQVSEADAPAPVPPVPPSPTSDSTTQGYGPWTQVQRRTPSQLPQRSTPANSRSYSQQLTVAQRDRGPLQSLGTRFSLLADHGDGRMEGDRHQDTPSSGASASVAHRFATESTVSPGPPQPKGLLFQAQWPPRQQKKKGLARGPNPTPSSAGASSPTPFRAKAHSGLIARIPAGPNHILQPTPLSNI</sequence>
<accession>A0AAV8SFL6</accession>
<proteinExistence type="predicted"/>
<evidence type="ECO:0000313" key="2">
    <source>
        <dbReference type="EMBL" id="KAJ8750796.1"/>
    </source>
</evidence>
<organism evidence="2 3">
    <name type="scientific">Erythroxylum novogranatense</name>
    <dbReference type="NCBI Taxonomy" id="1862640"/>
    <lineage>
        <taxon>Eukaryota</taxon>
        <taxon>Viridiplantae</taxon>
        <taxon>Streptophyta</taxon>
        <taxon>Embryophyta</taxon>
        <taxon>Tracheophyta</taxon>
        <taxon>Spermatophyta</taxon>
        <taxon>Magnoliopsida</taxon>
        <taxon>eudicotyledons</taxon>
        <taxon>Gunneridae</taxon>
        <taxon>Pentapetalae</taxon>
        <taxon>rosids</taxon>
        <taxon>fabids</taxon>
        <taxon>Malpighiales</taxon>
        <taxon>Erythroxylaceae</taxon>
        <taxon>Erythroxylum</taxon>
    </lineage>
</organism>
<evidence type="ECO:0000256" key="1">
    <source>
        <dbReference type="SAM" id="MobiDB-lite"/>
    </source>
</evidence>
<feature type="compositionally biased region" description="Pro residues" evidence="1">
    <location>
        <begin position="108"/>
        <end position="117"/>
    </location>
</feature>
<feature type="region of interest" description="Disordered" evidence="1">
    <location>
        <begin position="228"/>
        <end position="284"/>
    </location>
</feature>
<name>A0AAV8SFL6_9ROSI</name>
<dbReference type="AlphaFoldDB" id="A0AAV8SFL6"/>
<feature type="region of interest" description="Disordered" evidence="1">
    <location>
        <begin position="103"/>
        <end position="200"/>
    </location>
</feature>
<protein>
    <submittedName>
        <fullName evidence="2">Uncharacterized protein</fullName>
    </submittedName>
</protein>
<reference evidence="2 3" key="1">
    <citation type="submission" date="2021-09" db="EMBL/GenBank/DDBJ databases">
        <title>Genomic insights and catalytic innovation underlie evolution of tropane alkaloids biosynthesis.</title>
        <authorList>
            <person name="Wang Y.-J."/>
            <person name="Tian T."/>
            <person name="Huang J.-P."/>
            <person name="Huang S.-X."/>
        </authorList>
    </citation>
    <scope>NUCLEOTIDE SEQUENCE [LARGE SCALE GENOMIC DNA]</scope>
    <source>
        <strain evidence="2">KIB-2018</strain>
        <tissue evidence="2">Leaf</tissue>
    </source>
</reference>
<dbReference type="EMBL" id="JAIWQS010000011">
    <property type="protein sequence ID" value="KAJ8750796.1"/>
    <property type="molecule type" value="Genomic_DNA"/>
</dbReference>
<keyword evidence="3" id="KW-1185">Reference proteome</keyword>
<feature type="compositionally biased region" description="Low complexity" evidence="1">
    <location>
        <begin position="245"/>
        <end position="255"/>
    </location>
</feature>